<dbReference type="RefSeq" id="XP_062772278.1">
    <property type="nucleotide sequence ID" value="XM_062916227.1"/>
</dbReference>
<proteinExistence type="predicted"/>
<name>A0AAX4HWB5_9PEZI</name>
<dbReference type="Proteomes" id="UP001322277">
    <property type="component" value="Chromosome 1"/>
</dbReference>
<keyword evidence="2" id="KW-1185">Reference proteome</keyword>
<dbReference type="EMBL" id="CP137305">
    <property type="protein sequence ID" value="WQF75054.1"/>
    <property type="molecule type" value="Genomic_DNA"/>
</dbReference>
<accession>A0AAX4HWB5</accession>
<dbReference type="KEGG" id="cdet:87936571"/>
<protein>
    <submittedName>
        <fullName evidence="1">Uncharacterized protein</fullName>
    </submittedName>
</protein>
<dbReference type="GeneID" id="87936571"/>
<evidence type="ECO:0000313" key="1">
    <source>
        <dbReference type="EMBL" id="WQF75054.1"/>
    </source>
</evidence>
<organism evidence="1 2">
    <name type="scientific">Colletotrichum destructivum</name>
    <dbReference type="NCBI Taxonomy" id="34406"/>
    <lineage>
        <taxon>Eukaryota</taxon>
        <taxon>Fungi</taxon>
        <taxon>Dikarya</taxon>
        <taxon>Ascomycota</taxon>
        <taxon>Pezizomycotina</taxon>
        <taxon>Sordariomycetes</taxon>
        <taxon>Hypocreomycetidae</taxon>
        <taxon>Glomerellales</taxon>
        <taxon>Glomerellaceae</taxon>
        <taxon>Colletotrichum</taxon>
        <taxon>Colletotrichum destructivum species complex</taxon>
    </lineage>
</organism>
<evidence type="ECO:0000313" key="2">
    <source>
        <dbReference type="Proteomes" id="UP001322277"/>
    </source>
</evidence>
<gene>
    <name evidence="1" type="ORF">CDEST_00068</name>
</gene>
<sequence length="122" mass="13491">MDAQATIRFIASALAQNEAPELPLHRSRYRDVNSSPGNAQPLMAIGMCPWYFIAMAGLGHERTKLFLRGLQGVDRGKIEAHKHEDHGSKCCPRPMQQPYRGRSFGPGIPAVLGLSQHFILTP</sequence>
<reference evidence="2" key="1">
    <citation type="journal article" date="2023" name="bioRxiv">
        <title>Complete genome of the Medicago anthracnose fungus, Colletotrichum destructivum, reveals a mini-chromosome-like region within a core chromosome.</title>
        <authorList>
            <person name="Lapalu N."/>
            <person name="Simon A."/>
            <person name="Lu A."/>
            <person name="Plaumann P.-L."/>
            <person name="Amselem J."/>
            <person name="Pigne S."/>
            <person name="Auger A."/>
            <person name="Koch C."/>
            <person name="Dallery J.-F."/>
            <person name="O'Connell R.J."/>
        </authorList>
    </citation>
    <scope>NUCLEOTIDE SEQUENCE [LARGE SCALE GENOMIC DNA]</scope>
    <source>
        <strain evidence="2">CBS 520.97</strain>
    </source>
</reference>
<dbReference type="AlphaFoldDB" id="A0AAX4HWB5"/>